<dbReference type="OrthoDB" id="277235at2759"/>
<gene>
    <name evidence="1" type="ORF">NLJ89_g5665</name>
</gene>
<proteinExistence type="predicted"/>
<name>A0A9W8MTE8_9AGAR</name>
<accession>A0A9W8MTE8</accession>
<dbReference type="AlphaFoldDB" id="A0A9W8MTE8"/>
<sequence>MSEAKEGAKVGFASVGLEELKEFPLISKSNPSAASSGTTVATAIRDAIVKVGENISLRRASTIVEDAPLLPSPSTRSVLNLGSYLHGGLSEHPCGRVASLVLLNLRSSQTSQVLQQETFRQNLAHLSRALARQIVGFDTLSIKNSPDNEVPEQALYNQEFVMLGGDLASSPVEQALHDWSLKEKLIENSGGEGIEVVDFLKWKVGEGDA</sequence>
<organism evidence="1 2">
    <name type="scientific">Agrocybe chaxingu</name>
    <dbReference type="NCBI Taxonomy" id="84603"/>
    <lineage>
        <taxon>Eukaryota</taxon>
        <taxon>Fungi</taxon>
        <taxon>Dikarya</taxon>
        <taxon>Basidiomycota</taxon>
        <taxon>Agaricomycotina</taxon>
        <taxon>Agaricomycetes</taxon>
        <taxon>Agaricomycetidae</taxon>
        <taxon>Agaricales</taxon>
        <taxon>Agaricineae</taxon>
        <taxon>Strophariaceae</taxon>
        <taxon>Agrocybe</taxon>
    </lineage>
</organism>
<reference evidence="1" key="1">
    <citation type="submission" date="2022-07" db="EMBL/GenBank/DDBJ databases">
        <title>Genome Sequence of Agrocybe chaxingu.</title>
        <authorList>
            <person name="Buettner E."/>
        </authorList>
    </citation>
    <scope>NUCLEOTIDE SEQUENCE</scope>
    <source>
        <strain evidence="1">MP-N11</strain>
    </source>
</reference>
<comment type="caution">
    <text evidence="1">The sequence shown here is derived from an EMBL/GenBank/DDBJ whole genome shotgun (WGS) entry which is preliminary data.</text>
</comment>
<dbReference type="InterPro" id="IPR036402">
    <property type="entry name" value="EF-Ts_dimer_sf"/>
</dbReference>
<evidence type="ECO:0000313" key="2">
    <source>
        <dbReference type="Proteomes" id="UP001148786"/>
    </source>
</evidence>
<keyword evidence="2" id="KW-1185">Reference proteome</keyword>
<dbReference type="SUPFAM" id="SSF54713">
    <property type="entry name" value="Elongation factor Ts (EF-Ts), dimerisation domain"/>
    <property type="match status" value="1"/>
</dbReference>
<dbReference type="EMBL" id="JANKHO010000545">
    <property type="protein sequence ID" value="KAJ3508617.1"/>
    <property type="molecule type" value="Genomic_DNA"/>
</dbReference>
<dbReference type="Gene3D" id="3.30.479.20">
    <property type="entry name" value="Elongation factor Ts, dimerisation domain"/>
    <property type="match status" value="2"/>
</dbReference>
<evidence type="ECO:0000313" key="1">
    <source>
        <dbReference type="EMBL" id="KAJ3508617.1"/>
    </source>
</evidence>
<dbReference type="Proteomes" id="UP001148786">
    <property type="component" value="Unassembled WGS sequence"/>
</dbReference>
<protein>
    <submittedName>
        <fullName evidence="1">Uncharacterized protein</fullName>
    </submittedName>
</protein>